<accession>A0A397TSA1</accession>
<keyword evidence="2" id="KW-1185">Reference proteome</keyword>
<dbReference type="Proteomes" id="UP000265703">
    <property type="component" value="Unassembled WGS sequence"/>
</dbReference>
<dbReference type="EMBL" id="QKYT01000005">
    <property type="protein sequence ID" value="RIA99337.1"/>
    <property type="molecule type" value="Genomic_DNA"/>
</dbReference>
<evidence type="ECO:0000313" key="2">
    <source>
        <dbReference type="Proteomes" id="UP000265703"/>
    </source>
</evidence>
<protein>
    <submittedName>
        <fullName evidence="1">Uncharacterized protein</fullName>
    </submittedName>
</protein>
<organism evidence="1 2">
    <name type="scientific">Glomus cerebriforme</name>
    <dbReference type="NCBI Taxonomy" id="658196"/>
    <lineage>
        <taxon>Eukaryota</taxon>
        <taxon>Fungi</taxon>
        <taxon>Fungi incertae sedis</taxon>
        <taxon>Mucoromycota</taxon>
        <taxon>Glomeromycotina</taxon>
        <taxon>Glomeromycetes</taxon>
        <taxon>Glomerales</taxon>
        <taxon>Glomeraceae</taxon>
        <taxon>Glomus</taxon>
    </lineage>
</organism>
<evidence type="ECO:0000313" key="1">
    <source>
        <dbReference type="EMBL" id="RIA99337.1"/>
    </source>
</evidence>
<name>A0A397TSA1_9GLOM</name>
<comment type="caution">
    <text evidence="1">The sequence shown here is derived from an EMBL/GenBank/DDBJ whole genome shotgun (WGS) entry which is preliminary data.</text>
</comment>
<dbReference type="AlphaFoldDB" id="A0A397TSA1"/>
<gene>
    <name evidence="1" type="ORF">C1645_811576</name>
</gene>
<sequence>MFSKFDLGHGWVWATTEPFSWNMNLAENKQYEQYKDYLSKQLSLPSNMEWYSAKDNPQFLTAVGETWLPFDVKGTSDLTIVKINFSKMFGQEAIGIQLLWDLKKVAR</sequence>
<reference evidence="1 2" key="1">
    <citation type="submission" date="2018-06" db="EMBL/GenBank/DDBJ databases">
        <title>Comparative genomics reveals the genomic features of Rhizophagus irregularis, R. cerebriforme, R. diaphanum and Gigaspora rosea, and their symbiotic lifestyle signature.</title>
        <authorList>
            <person name="Morin E."/>
            <person name="San Clemente H."/>
            <person name="Chen E.C.H."/>
            <person name="De La Providencia I."/>
            <person name="Hainaut M."/>
            <person name="Kuo A."/>
            <person name="Kohler A."/>
            <person name="Murat C."/>
            <person name="Tang N."/>
            <person name="Roy S."/>
            <person name="Loubradou J."/>
            <person name="Henrissat B."/>
            <person name="Grigoriev I.V."/>
            <person name="Corradi N."/>
            <person name="Roux C."/>
            <person name="Martin F.M."/>
        </authorList>
    </citation>
    <scope>NUCLEOTIDE SEQUENCE [LARGE SCALE GENOMIC DNA]</scope>
    <source>
        <strain evidence="1 2">DAOM 227022</strain>
    </source>
</reference>
<dbReference type="OrthoDB" id="2308321at2759"/>
<proteinExistence type="predicted"/>